<dbReference type="PROSITE" id="PS50157">
    <property type="entry name" value="ZINC_FINGER_C2H2_2"/>
    <property type="match status" value="4"/>
</dbReference>
<dbReference type="Gene3D" id="3.40.140.70">
    <property type="entry name" value="Ubiquitin-like modifier-activating enzyme ATG7 N-terminal domain"/>
    <property type="match status" value="1"/>
</dbReference>
<dbReference type="Gene3D" id="3.30.160.60">
    <property type="entry name" value="Classic Zinc Finger"/>
    <property type="match status" value="3"/>
</dbReference>
<dbReference type="PROSITE" id="PS00028">
    <property type="entry name" value="ZINC_FINGER_C2H2_1"/>
    <property type="match status" value="6"/>
</dbReference>
<evidence type="ECO:0000256" key="9">
    <source>
        <dbReference type="ARBA" id="ARBA00032823"/>
    </source>
</evidence>
<dbReference type="AlphaFoldDB" id="A0A9J2P6X4"/>
<dbReference type="PANTHER" id="PTHR10953">
    <property type="entry name" value="UBIQUITIN-ACTIVATING ENZYME E1"/>
    <property type="match status" value="1"/>
</dbReference>
<dbReference type="SMART" id="SM00355">
    <property type="entry name" value="ZnF_C2H2"/>
    <property type="match status" value="7"/>
</dbReference>
<evidence type="ECO:0000256" key="11">
    <source>
        <dbReference type="PROSITE-ProRule" id="PRU00042"/>
    </source>
</evidence>
<dbReference type="SUPFAM" id="SSF69572">
    <property type="entry name" value="Activating enzymes of the ubiquitin-like proteins"/>
    <property type="match status" value="1"/>
</dbReference>
<dbReference type="Pfam" id="PF16420">
    <property type="entry name" value="ATG7_N"/>
    <property type="match status" value="1"/>
</dbReference>
<dbReference type="FunFam" id="3.40.50.720:FF:000243">
    <property type="entry name" value="Ubiquitin-like modifier-activating enzyme ATG7"/>
    <property type="match status" value="1"/>
</dbReference>
<evidence type="ECO:0000256" key="7">
    <source>
        <dbReference type="ARBA" id="ARBA00029897"/>
    </source>
</evidence>
<keyword evidence="13" id="KW-1185">Reference proteome</keyword>
<keyword evidence="6" id="KW-0072">Autophagy</keyword>
<dbReference type="InterPro" id="IPR006285">
    <property type="entry name" value="Atg7"/>
</dbReference>
<keyword evidence="5" id="KW-0653">Protein transport</keyword>
<keyword evidence="4" id="KW-0813">Transport</keyword>
<dbReference type="PANTHER" id="PTHR10953:SF3">
    <property type="entry name" value="UBIQUITIN-LIKE MODIFIER-ACTIVATING ENZYME ATG7"/>
    <property type="match status" value="1"/>
</dbReference>
<sequence>MILRFSKDLSLSFIVASSKPKTKDNAKTGRDAEQRGVMGEMRFMPLSTFVEASFWNELNRKKLNEWKLDETPQSAFATYCNFDQESSSSRLSLSYDAFCKESALSNAAGVTAVSGRMLVLNTLVSFKTLDRKRLLADCSDELKRVISSDLLKDQNNFSLLTTFCLTLFADLKHFHYWYWNCVPALLYPHNLKMISEVSEVDDTMEKNLHDMSRKFGGSPFFLLGFGECAPLSQLFGAQGADLDASEVTIVFSDPSTHAGVPGWPLRNLLAAVAYHKRSWCRARFIAHRANPSLPSIFLHIGWTRCANEEDEWIGAGAVGWERSQEGTLEPTFVDMSSSFDPVKLVDEGVRLNLSLIRWRLVPEIDLQRFSNLHCLILGSGTLGCNVARGLLAWGVRHIVFVDSAHVSYSNPVRQSLFELGDAIGGTTSKAIAAAKRLLRIVPSVESVGVEMKIPMPGHTVAMQDEGSVKDTVEKLESLIKDSDVVFLVMDSREARWLPTLLCTAHGKVLLFTVFKSQLAISVAMGFDSYVVIRHGVTCFDGDSEANTSHTSDELLIPGNELGCYFCSDVTAPGNSMQDRTLDQQCTVSRAGVSMAAAGMSVELLASVLQHPKLGLAPARIGEVDDTASVLGAAPHQIRAFISRFHQMTPTVRRFERCVACGEAVLSAYRKHGFAFLLRAFNEPRYLECISGLEQLQASAEQLRIEFDDDDDESVSLSYLKKHSARGHVSRGGDDGELACSMCAKTFTYLSHLRRHQLSHLNVREHECAHCEAKFVQRTHLLMHVARKHAVSLQHPSSASDHATSSEASDELRKVQCMECDASFETQWHLTRHQNRRHKERICLTCGEKSLSVSALREHCSQHDATRTHHCTVCQRRFHRSSELKLHEQSHAAQGNLLCVRCNAVFIQRTQLDRHIARAHDVRRSCATCAEHFSAITQYCSHMRIIHSETTCAYCGSTDTSREHREATHWRRLAEPRSLTVPAQQLQADHEEPTLKLVVLLKDRSVNNGGLVKVHKGFPPGLIDAFPGLADLEIRVTDFAVDESMKSVVLSFPVEPEAVDDPRVANFIRTPIYIDLK</sequence>
<evidence type="ECO:0000256" key="4">
    <source>
        <dbReference type="ARBA" id="ARBA00022448"/>
    </source>
</evidence>
<dbReference type="InterPro" id="IPR045886">
    <property type="entry name" value="ThiF/MoeB/HesA"/>
</dbReference>
<evidence type="ECO:0000256" key="10">
    <source>
        <dbReference type="PIRSR" id="PIRSR606285-1"/>
    </source>
</evidence>
<dbReference type="GO" id="GO:0008270">
    <property type="term" value="F:zinc ion binding"/>
    <property type="evidence" value="ECO:0007669"/>
    <property type="project" value="UniProtKB-KW"/>
</dbReference>
<evidence type="ECO:0000256" key="2">
    <source>
        <dbReference type="ARBA" id="ARBA00017647"/>
    </source>
</evidence>
<dbReference type="GO" id="GO:0019778">
    <property type="term" value="F:Atg12 activating enzyme activity"/>
    <property type="evidence" value="ECO:0007669"/>
    <property type="project" value="TreeGrafter"/>
</dbReference>
<dbReference type="WBParaSite" id="ALUE_0000558201-mRNA-1">
    <property type="protein sequence ID" value="ALUE_0000558201-mRNA-1"/>
    <property type="gene ID" value="ALUE_0000558201"/>
</dbReference>
<dbReference type="Gene3D" id="3.40.140.100">
    <property type="entry name" value="Ubiquitin-like modifier-activating enzyme ATG7 C-terminal domain"/>
    <property type="match status" value="1"/>
</dbReference>
<evidence type="ECO:0000256" key="5">
    <source>
        <dbReference type="ARBA" id="ARBA00022927"/>
    </source>
</evidence>
<feature type="domain" description="C2H2-type" evidence="12">
    <location>
        <begin position="896"/>
        <end position="924"/>
    </location>
</feature>
<dbReference type="Proteomes" id="UP000036681">
    <property type="component" value="Unplaced"/>
</dbReference>
<accession>A0A9J2P6X4</accession>
<organism evidence="13 14">
    <name type="scientific">Ascaris lumbricoides</name>
    <name type="common">Giant roundworm</name>
    <dbReference type="NCBI Taxonomy" id="6252"/>
    <lineage>
        <taxon>Eukaryota</taxon>
        <taxon>Metazoa</taxon>
        <taxon>Ecdysozoa</taxon>
        <taxon>Nematoda</taxon>
        <taxon>Chromadorea</taxon>
        <taxon>Rhabditida</taxon>
        <taxon>Spirurina</taxon>
        <taxon>Ascaridomorpha</taxon>
        <taxon>Ascaridoidea</taxon>
        <taxon>Ascarididae</taxon>
        <taxon>Ascaris</taxon>
    </lineage>
</organism>
<feature type="active site" description="Glycyl thioester intermediate" evidence="10">
    <location>
        <position position="585"/>
    </location>
</feature>
<dbReference type="InterPro" id="IPR000594">
    <property type="entry name" value="ThiF_NAD_FAD-bd"/>
</dbReference>
<keyword evidence="11" id="KW-0479">Metal-binding</keyword>
<proteinExistence type="inferred from homology"/>
<dbReference type="NCBIfam" id="TIGR01381">
    <property type="entry name" value="E1_like_apg7"/>
    <property type="match status" value="1"/>
</dbReference>
<dbReference type="InterPro" id="IPR036236">
    <property type="entry name" value="Znf_C2H2_sf"/>
</dbReference>
<evidence type="ECO:0000256" key="3">
    <source>
        <dbReference type="ARBA" id="ARBA00018730"/>
    </source>
</evidence>
<dbReference type="SUPFAM" id="SSF57667">
    <property type="entry name" value="beta-beta-alpha zinc fingers"/>
    <property type="match status" value="2"/>
</dbReference>
<dbReference type="InterPro" id="IPR013087">
    <property type="entry name" value="Znf_C2H2_type"/>
</dbReference>
<feature type="domain" description="C2H2-type" evidence="12">
    <location>
        <begin position="737"/>
        <end position="764"/>
    </location>
</feature>
<dbReference type="GO" id="GO:0034727">
    <property type="term" value="P:piecemeal microautophagy of the nucleus"/>
    <property type="evidence" value="ECO:0007669"/>
    <property type="project" value="TreeGrafter"/>
</dbReference>
<evidence type="ECO:0000256" key="6">
    <source>
        <dbReference type="ARBA" id="ARBA00023006"/>
    </source>
</evidence>
<evidence type="ECO:0000256" key="1">
    <source>
        <dbReference type="ARBA" id="ARBA00010931"/>
    </source>
</evidence>
<feature type="domain" description="C2H2-type" evidence="12">
    <location>
        <begin position="814"/>
        <end position="837"/>
    </location>
</feature>
<protein>
    <recommendedName>
        <fullName evidence="2">Ubiquitin-like modifier-activating enzyme ATG7</fullName>
    </recommendedName>
    <alternativeName>
        <fullName evidence="7 9">ATG12-activating enzyme E1 ATG7</fullName>
    </alternativeName>
    <alternativeName>
        <fullName evidence="8">Autophagy-related protein 7</fullName>
    </alternativeName>
    <alternativeName>
        <fullName evidence="3">Ubiquitin-like modifier-activating enzyme atg7</fullName>
    </alternativeName>
</protein>
<dbReference type="GO" id="GO:0006995">
    <property type="term" value="P:cellular response to nitrogen starvation"/>
    <property type="evidence" value="ECO:0007669"/>
    <property type="project" value="TreeGrafter"/>
</dbReference>
<evidence type="ECO:0000256" key="8">
    <source>
        <dbReference type="ARBA" id="ARBA00030242"/>
    </source>
</evidence>
<dbReference type="Pfam" id="PF00899">
    <property type="entry name" value="ThiF"/>
    <property type="match status" value="1"/>
</dbReference>
<dbReference type="InterPro" id="IPR042523">
    <property type="entry name" value="Atg7_N_2"/>
</dbReference>
<dbReference type="GO" id="GO:0015031">
    <property type="term" value="P:protein transport"/>
    <property type="evidence" value="ECO:0007669"/>
    <property type="project" value="UniProtKB-KW"/>
</dbReference>
<dbReference type="Pfam" id="PF00096">
    <property type="entry name" value="zf-C2H2"/>
    <property type="match status" value="2"/>
</dbReference>
<evidence type="ECO:0000313" key="13">
    <source>
        <dbReference type="Proteomes" id="UP000036681"/>
    </source>
</evidence>
<evidence type="ECO:0000313" key="14">
    <source>
        <dbReference type="WBParaSite" id="ALUE_0000558201-mRNA-1"/>
    </source>
</evidence>
<reference evidence="14" key="1">
    <citation type="submission" date="2023-03" db="UniProtKB">
        <authorList>
            <consortium name="WormBaseParasite"/>
        </authorList>
    </citation>
    <scope>IDENTIFICATION</scope>
</reference>
<keyword evidence="11" id="KW-0863">Zinc-finger</keyword>
<dbReference type="Gene3D" id="3.40.50.720">
    <property type="entry name" value="NAD(P)-binding Rossmann-like Domain"/>
    <property type="match status" value="1"/>
</dbReference>
<name>A0A9J2P6X4_ASCLU</name>
<dbReference type="InterPro" id="IPR042522">
    <property type="entry name" value="Atg7_N_1"/>
</dbReference>
<feature type="domain" description="C2H2-type" evidence="12">
    <location>
        <begin position="868"/>
        <end position="895"/>
    </location>
</feature>
<keyword evidence="11" id="KW-0862">Zinc</keyword>
<dbReference type="GO" id="GO:0000407">
    <property type="term" value="C:phagophore assembly site"/>
    <property type="evidence" value="ECO:0007669"/>
    <property type="project" value="TreeGrafter"/>
</dbReference>
<dbReference type="GO" id="GO:0032446">
    <property type="term" value="P:protein modification by small protein conjugation"/>
    <property type="evidence" value="ECO:0007669"/>
    <property type="project" value="TreeGrafter"/>
</dbReference>
<dbReference type="GO" id="GO:0019779">
    <property type="term" value="F:Atg8 activating enzyme activity"/>
    <property type="evidence" value="ECO:0007669"/>
    <property type="project" value="TreeGrafter"/>
</dbReference>
<evidence type="ECO:0000259" key="12">
    <source>
        <dbReference type="PROSITE" id="PS50157"/>
    </source>
</evidence>
<dbReference type="GO" id="GO:0000422">
    <property type="term" value="P:autophagy of mitochondrion"/>
    <property type="evidence" value="ECO:0007669"/>
    <property type="project" value="TreeGrafter"/>
</dbReference>
<dbReference type="GO" id="GO:0000045">
    <property type="term" value="P:autophagosome assembly"/>
    <property type="evidence" value="ECO:0007669"/>
    <property type="project" value="TreeGrafter"/>
</dbReference>
<dbReference type="InterPro" id="IPR032197">
    <property type="entry name" value="Atg7_N"/>
</dbReference>
<dbReference type="InterPro" id="IPR035985">
    <property type="entry name" value="Ubiquitin-activating_enz"/>
</dbReference>
<comment type="similarity">
    <text evidence="1">Belongs to the ATG7 family.</text>
</comment>